<dbReference type="AlphaFoldDB" id="A0A4Z0GLW1"/>
<dbReference type="EMBL" id="SRJD01000017">
    <property type="protein sequence ID" value="TGA97045.1"/>
    <property type="molecule type" value="Genomic_DNA"/>
</dbReference>
<gene>
    <name evidence="1" type="ORF">E4665_13475</name>
</gene>
<proteinExistence type="predicted"/>
<comment type="caution">
    <text evidence="1">The sequence shown here is derived from an EMBL/GenBank/DDBJ whole genome shotgun (WGS) entry which is preliminary data.</text>
</comment>
<dbReference type="RefSeq" id="WP_135349314.1">
    <property type="nucleotide sequence ID" value="NZ_SRJD01000017.1"/>
</dbReference>
<accession>A0A4Z0GLW1</accession>
<protein>
    <submittedName>
        <fullName evidence="1">Uncharacterized protein</fullName>
    </submittedName>
</protein>
<reference evidence="1 2" key="1">
    <citation type="journal article" date="2015" name="Int. J. Syst. Evol. Microbiol.">
        <title>Sporolactobacillus shoreae sp. nov. and Sporolactobacillus spathodeae sp. nov., two spore-forming lactic acid bacteria isolated from tree barks in Thailand.</title>
        <authorList>
            <person name="Thamacharoensuk T."/>
            <person name="Kitahara M."/>
            <person name="Ohkuma M."/>
            <person name="Thongchul N."/>
            <person name="Tanasupawat S."/>
        </authorList>
    </citation>
    <scope>NUCLEOTIDE SEQUENCE [LARGE SCALE GENOMIC DNA]</scope>
    <source>
        <strain evidence="1 2">BK92</strain>
    </source>
</reference>
<keyword evidence="2" id="KW-1185">Reference proteome</keyword>
<dbReference type="OrthoDB" id="2844905at2"/>
<organism evidence="1 2">
    <name type="scientific">Sporolactobacillus shoreae</name>
    <dbReference type="NCBI Taxonomy" id="1465501"/>
    <lineage>
        <taxon>Bacteria</taxon>
        <taxon>Bacillati</taxon>
        <taxon>Bacillota</taxon>
        <taxon>Bacilli</taxon>
        <taxon>Bacillales</taxon>
        <taxon>Sporolactobacillaceae</taxon>
        <taxon>Sporolactobacillus</taxon>
    </lineage>
</organism>
<dbReference type="Proteomes" id="UP000298347">
    <property type="component" value="Unassembled WGS sequence"/>
</dbReference>
<evidence type="ECO:0000313" key="1">
    <source>
        <dbReference type="EMBL" id="TGA97045.1"/>
    </source>
</evidence>
<sequence length="185" mass="20287">MPHSTTARVALLIIIAFFSVYLKSVPAGAQLPSPRQVVEAHRIADRVELVRTSDMIVVAHIGTYSEKWPTMKRISARQRLVNARQRLSVRRVLKGSSSPPLYLLTTGVDPLPKPGDPLNSLYTGPLADGDFLLFLKAFSEKPYYTLNGGFSAVYPLIDGKTIALEEGFTEFGGKTEAEIAALISR</sequence>
<evidence type="ECO:0000313" key="2">
    <source>
        <dbReference type="Proteomes" id="UP000298347"/>
    </source>
</evidence>
<name>A0A4Z0GLW1_9BACL</name>